<evidence type="ECO:0000313" key="2">
    <source>
        <dbReference type="EMBL" id="KAK5628288.1"/>
    </source>
</evidence>
<proteinExistence type="predicted"/>
<evidence type="ECO:0000313" key="3">
    <source>
        <dbReference type="Proteomes" id="UP001305414"/>
    </source>
</evidence>
<dbReference type="AlphaFoldDB" id="A0AAN7UFY6"/>
<sequence>MATQGEQKSATQIHAITNRNHEARVQERIWRMMDDDLMKARLMIDEQALAPEVERWDVLRNFNASRASKTSTSIYNSASGGARYRITGDSKVTCDHQVDGFYVQQAAITGGPASCKQRNQGALETNRSTYQSSTMPSE</sequence>
<evidence type="ECO:0000256" key="1">
    <source>
        <dbReference type="SAM" id="MobiDB-lite"/>
    </source>
</evidence>
<gene>
    <name evidence="2" type="ORF">RRF57_004004</name>
</gene>
<protein>
    <submittedName>
        <fullName evidence="2">Uncharacterized protein</fullName>
    </submittedName>
</protein>
<reference evidence="2 3" key="1">
    <citation type="submission" date="2023-10" db="EMBL/GenBank/DDBJ databases">
        <title>Draft genome sequence of Xylaria bambusicola isolate GMP-LS, the root and basal stem rot pathogen of sugarcane in Indonesia.</title>
        <authorList>
            <person name="Selvaraj P."/>
            <person name="Muralishankar V."/>
            <person name="Muruganantham S."/>
            <person name="Sp S."/>
            <person name="Haryani S."/>
            <person name="Lau K.J.X."/>
            <person name="Naqvi N.I."/>
        </authorList>
    </citation>
    <scope>NUCLEOTIDE SEQUENCE [LARGE SCALE GENOMIC DNA]</scope>
    <source>
        <strain evidence="2">GMP-LS</strain>
    </source>
</reference>
<organism evidence="2 3">
    <name type="scientific">Xylaria bambusicola</name>
    <dbReference type="NCBI Taxonomy" id="326684"/>
    <lineage>
        <taxon>Eukaryota</taxon>
        <taxon>Fungi</taxon>
        <taxon>Dikarya</taxon>
        <taxon>Ascomycota</taxon>
        <taxon>Pezizomycotina</taxon>
        <taxon>Sordariomycetes</taxon>
        <taxon>Xylariomycetidae</taxon>
        <taxon>Xylariales</taxon>
        <taxon>Xylariaceae</taxon>
        <taxon>Xylaria</taxon>
    </lineage>
</organism>
<dbReference type="Proteomes" id="UP001305414">
    <property type="component" value="Unassembled WGS sequence"/>
</dbReference>
<name>A0AAN7UFY6_9PEZI</name>
<comment type="caution">
    <text evidence="2">The sequence shown here is derived from an EMBL/GenBank/DDBJ whole genome shotgun (WGS) entry which is preliminary data.</text>
</comment>
<feature type="region of interest" description="Disordered" evidence="1">
    <location>
        <begin position="113"/>
        <end position="138"/>
    </location>
</feature>
<dbReference type="EMBL" id="JAWHQM010000008">
    <property type="protein sequence ID" value="KAK5628288.1"/>
    <property type="molecule type" value="Genomic_DNA"/>
</dbReference>
<keyword evidence="3" id="KW-1185">Reference proteome</keyword>
<accession>A0AAN7UFY6</accession>
<feature type="compositionally biased region" description="Polar residues" evidence="1">
    <location>
        <begin position="116"/>
        <end position="138"/>
    </location>
</feature>